<dbReference type="SUPFAM" id="SSF52980">
    <property type="entry name" value="Restriction endonuclease-like"/>
    <property type="match status" value="1"/>
</dbReference>
<sequence length="120" mass="14005">MTRQSIGKQGEAKAKSYLLEKGYSILNENFRTKLGEIDIVIADKDSIVFVEVKSRRTGKYGLPREAITSYKQSKIRKVALLYIKKYKLEKRKVRFDVVEIFLDETLGDEFWKVNHIINAF</sequence>
<dbReference type="GO" id="GO:0003676">
    <property type="term" value="F:nucleic acid binding"/>
    <property type="evidence" value="ECO:0007669"/>
    <property type="project" value="InterPro"/>
</dbReference>
<dbReference type="PANTHER" id="PTHR34039:SF1">
    <property type="entry name" value="UPF0102 PROTEIN YRAN"/>
    <property type="match status" value="1"/>
</dbReference>
<dbReference type="InterPro" id="IPR011856">
    <property type="entry name" value="tRNA_endonuc-like_dom_sf"/>
</dbReference>
<dbReference type="HAMAP" id="MF_00048">
    <property type="entry name" value="UPF0102"/>
    <property type="match status" value="1"/>
</dbReference>
<evidence type="ECO:0000256" key="2">
    <source>
        <dbReference type="HAMAP-Rule" id="MF_00048"/>
    </source>
</evidence>
<dbReference type="NCBIfam" id="NF009154">
    <property type="entry name" value="PRK12497.3-3"/>
    <property type="match status" value="1"/>
</dbReference>
<dbReference type="NCBIfam" id="TIGR00252">
    <property type="entry name" value="YraN family protein"/>
    <property type="match status" value="1"/>
</dbReference>
<gene>
    <name evidence="3" type="ORF">SAMN05192546_105271</name>
</gene>
<evidence type="ECO:0000256" key="1">
    <source>
        <dbReference type="ARBA" id="ARBA00006738"/>
    </source>
</evidence>
<dbReference type="InterPro" id="IPR011335">
    <property type="entry name" value="Restrct_endonuc-II-like"/>
</dbReference>
<dbReference type="AlphaFoldDB" id="A0A1H3NT93"/>
<dbReference type="STRING" id="159292.SAMN05192546_105271"/>
<dbReference type="RefSeq" id="WP_093313497.1">
    <property type="nucleotide sequence ID" value="NZ_FNPV01000005.1"/>
</dbReference>
<dbReference type="PANTHER" id="PTHR34039">
    <property type="entry name" value="UPF0102 PROTEIN YRAN"/>
    <property type="match status" value="1"/>
</dbReference>
<dbReference type="OrthoDB" id="9802516at2"/>
<keyword evidence="3" id="KW-0378">Hydrolase</keyword>
<dbReference type="Pfam" id="PF02021">
    <property type="entry name" value="UPF0102"/>
    <property type="match status" value="1"/>
</dbReference>
<evidence type="ECO:0000313" key="3">
    <source>
        <dbReference type="EMBL" id="SDY91920.1"/>
    </source>
</evidence>
<accession>A0A1H3NT93</accession>
<dbReference type="NCBIfam" id="NF009150">
    <property type="entry name" value="PRK12497.1-3"/>
    <property type="match status" value="1"/>
</dbReference>
<organism evidence="3 4">
    <name type="scientific">Tindallia californiensis</name>
    <dbReference type="NCBI Taxonomy" id="159292"/>
    <lineage>
        <taxon>Bacteria</taxon>
        <taxon>Bacillati</taxon>
        <taxon>Bacillota</taxon>
        <taxon>Clostridia</taxon>
        <taxon>Peptostreptococcales</taxon>
        <taxon>Tindalliaceae</taxon>
        <taxon>Tindallia</taxon>
    </lineage>
</organism>
<keyword evidence="3" id="KW-0255">Endonuclease</keyword>
<name>A0A1H3NT93_9FIRM</name>
<keyword evidence="3" id="KW-0540">Nuclease</keyword>
<dbReference type="EMBL" id="FNPV01000005">
    <property type="protein sequence ID" value="SDY91920.1"/>
    <property type="molecule type" value="Genomic_DNA"/>
</dbReference>
<dbReference type="Gene3D" id="3.40.1350.10">
    <property type="match status" value="1"/>
</dbReference>
<keyword evidence="4" id="KW-1185">Reference proteome</keyword>
<proteinExistence type="inferred from homology"/>
<dbReference type="GO" id="GO:0004519">
    <property type="term" value="F:endonuclease activity"/>
    <property type="evidence" value="ECO:0007669"/>
    <property type="project" value="UniProtKB-KW"/>
</dbReference>
<comment type="similarity">
    <text evidence="1 2">Belongs to the UPF0102 family.</text>
</comment>
<dbReference type="CDD" id="cd20736">
    <property type="entry name" value="PoNe_Nuclease"/>
    <property type="match status" value="1"/>
</dbReference>
<protein>
    <recommendedName>
        <fullName evidence="2">UPF0102 protein SAMN05192546_105271</fullName>
    </recommendedName>
</protein>
<dbReference type="Proteomes" id="UP000199230">
    <property type="component" value="Unassembled WGS sequence"/>
</dbReference>
<reference evidence="3 4" key="1">
    <citation type="submission" date="2016-10" db="EMBL/GenBank/DDBJ databases">
        <authorList>
            <person name="de Groot N.N."/>
        </authorList>
    </citation>
    <scope>NUCLEOTIDE SEQUENCE [LARGE SCALE GENOMIC DNA]</scope>
    <source>
        <strain evidence="3 4">APO</strain>
    </source>
</reference>
<dbReference type="InterPro" id="IPR003509">
    <property type="entry name" value="UPF0102_YraN-like"/>
</dbReference>
<evidence type="ECO:0000313" key="4">
    <source>
        <dbReference type="Proteomes" id="UP000199230"/>
    </source>
</evidence>